<sequence>MCLTCCRIRNSYENYSLYGSVNEDDDHHSRFSFDINDHYNLLSPENVMRIWKVNVQSETGLDDFKICPLVLDVNIGGIIIKILYYYN</sequence>
<evidence type="ECO:0000313" key="2">
    <source>
        <dbReference type="WBParaSite" id="Hba_10115"/>
    </source>
</evidence>
<name>A0A1I7WY41_HETBA</name>
<organism evidence="1 2">
    <name type="scientific">Heterorhabditis bacteriophora</name>
    <name type="common">Entomopathogenic nematode worm</name>
    <dbReference type="NCBI Taxonomy" id="37862"/>
    <lineage>
        <taxon>Eukaryota</taxon>
        <taxon>Metazoa</taxon>
        <taxon>Ecdysozoa</taxon>
        <taxon>Nematoda</taxon>
        <taxon>Chromadorea</taxon>
        <taxon>Rhabditida</taxon>
        <taxon>Rhabditina</taxon>
        <taxon>Rhabditomorpha</taxon>
        <taxon>Strongyloidea</taxon>
        <taxon>Heterorhabditidae</taxon>
        <taxon>Heterorhabditis</taxon>
    </lineage>
</organism>
<dbReference type="Proteomes" id="UP000095283">
    <property type="component" value="Unplaced"/>
</dbReference>
<keyword evidence="1" id="KW-1185">Reference proteome</keyword>
<proteinExistence type="predicted"/>
<dbReference type="AlphaFoldDB" id="A0A1I7WY41"/>
<dbReference type="WBParaSite" id="Hba_10115">
    <property type="protein sequence ID" value="Hba_10115"/>
    <property type="gene ID" value="Hba_10115"/>
</dbReference>
<reference evidence="2" key="1">
    <citation type="submission" date="2016-11" db="UniProtKB">
        <authorList>
            <consortium name="WormBaseParasite"/>
        </authorList>
    </citation>
    <scope>IDENTIFICATION</scope>
</reference>
<protein>
    <submittedName>
        <fullName evidence="2">THAP-type domain-containing protein</fullName>
    </submittedName>
</protein>
<evidence type="ECO:0000313" key="1">
    <source>
        <dbReference type="Proteomes" id="UP000095283"/>
    </source>
</evidence>
<accession>A0A1I7WY41</accession>